<comment type="caution">
    <text evidence="1">The sequence shown here is derived from an EMBL/GenBank/DDBJ whole genome shotgun (WGS) entry which is preliminary data.</text>
</comment>
<sequence>VIINATALLATYPVTPTVHPTTTCYKTCDENDALLTTSPATITVPPISYYRTRGENNNCVNDVVTNSMIDSDIVELDAVELLANHFHFCEICGK</sequence>
<accession>A0A392SR60</accession>
<proteinExistence type="predicted"/>
<organism evidence="1 2">
    <name type="scientific">Trifolium medium</name>
    <dbReference type="NCBI Taxonomy" id="97028"/>
    <lineage>
        <taxon>Eukaryota</taxon>
        <taxon>Viridiplantae</taxon>
        <taxon>Streptophyta</taxon>
        <taxon>Embryophyta</taxon>
        <taxon>Tracheophyta</taxon>
        <taxon>Spermatophyta</taxon>
        <taxon>Magnoliopsida</taxon>
        <taxon>eudicotyledons</taxon>
        <taxon>Gunneridae</taxon>
        <taxon>Pentapetalae</taxon>
        <taxon>rosids</taxon>
        <taxon>fabids</taxon>
        <taxon>Fabales</taxon>
        <taxon>Fabaceae</taxon>
        <taxon>Papilionoideae</taxon>
        <taxon>50 kb inversion clade</taxon>
        <taxon>NPAAA clade</taxon>
        <taxon>Hologalegina</taxon>
        <taxon>IRL clade</taxon>
        <taxon>Trifolieae</taxon>
        <taxon>Trifolium</taxon>
    </lineage>
</organism>
<dbReference type="EMBL" id="LXQA010417796">
    <property type="protein sequence ID" value="MCI50525.1"/>
    <property type="molecule type" value="Genomic_DNA"/>
</dbReference>
<dbReference type="Proteomes" id="UP000265520">
    <property type="component" value="Unassembled WGS sequence"/>
</dbReference>
<dbReference type="AlphaFoldDB" id="A0A392SR60"/>
<evidence type="ECO:0000313" key="2">
    <source>
        <dbReference type="Proteomes" id="UP000265520"/>
    </source>
</evidence>
<name>A0A392SR60_9FABA</name>
<feature type="non-terminal residue" evidence="1">
    <location>
        <position position="94"/>
    </location>
</feature>
<keyword evidence="2" id="KW-1185">Reference proteome</keyword>
<evidence type="ECO:0000313" key="1">
    <source>
        <dbReference type="EMBL" id="MCI50525.1"/>
    </source>
</evidence>
<reference evidence="1 2" key="1">
    <citation type="journal article" date="2018" name="Front. Plant Sci.">
        <title>Red Clover (Trifolium pratense) and Zigzag Clover (T. medium) - A Picture of Genomic Similarities and Differences.</title>
        <authorList>
            <person name="Dluhosova J."/>
            <person name="Istvanek J."/>
            <person name="Nedelnik J."/>
            <person name="Repkova J."/>
        </authorList>
    </citation>
    <scope>NUCLEOTIDE SEQUENCE [LARGE SCALE GENOMIC DNA]</scope>
    <source>
        <strain evidence="2">cv. 10/8</strain>
        <tissue evidence="1">Leaf</tissue>
    </source>
</reference>
<protein>
    <submittedName>
        <fullName evidence="1">Uncharacterized protein</fullName>
    </submittedName>
</protein>
<feature type="non-terminal residue" evidence="1">
    <location>
        <position position="1"/>
    </location>
</feature>